<dbReference type="PROSITE" id="PS50157">
    <property type="entry name" value="ZINC_FINGER_C2H2_2"/>
    <property type="match status" value="2"/>
</dbReference>
<feature type="compositionally biased region" description="Low complexity" evidence="5">
    <location>
        <begin position="63"/>
        <end position="82"/>
    </location>
</feature>
<dbReference type="GO" id="GO:0000978">
    <property type="term" value="F:RNA polymerase II cis-regulatory region sequence-specific DNA binding"/>
    <property type="evidence" value="ECO:0007669"/>
    <property type="project" value="TreeGrafter"/>
</dbReference>
<evidence type="ECO:0000313" key="8">
    <source>
        <dbReference type="Proteomes" id="UP000717996"/>
    </source>
</evidence>
<proteinExistence type="predicted"/>
<feature type="compositionally biased region" description="Low complexity" evidence="5">
    <location>
        <begin position="12"/>
        <end position="31"/>
    </location>
</feature>
<dbReference type="InterPro" id="IPR013087">
    <property type="entry name" value="Znf_C2H2_type"/>
</dbReference>
<evidence type="ECO:0000313" key="7">
    <source>
        <dbReference type="EMBL" id="KAG1553586.1"/>
    </source>
</evidence>
<feature type="domain" description="C2H2-type" evidence="6">
    <location>
        <begin position="177"/>
        <end position="207"/>
    </location>
</feature>
<dbReference type="PROSITE" id="PS00028">
    <property type="entry name" value="ZINC_FINGER_C2H2_1"/>
    <property type="match status" value="2"/>
</dbReference>
<dbReference type="Pfam" id="PF00096">
    <property type="entry name" value="zf-C2H2"/>
    <property type="match status" value="1"/>
</dbReference>
<dbReference type="GO" id="GO:0008270">
    <property type="term" value="F:zinc ion binding"/>
    <property type="evidence" value="ECO:0007669"/>
    <property type="project" value="UniProtKB-KW"/>
</dbReference>
<dbReference type="GO" id="GO:0000981">
    <property type="term" value="F:DNA-binding transcription factor activity, RNA polymerase II-specific"/>
    <property type="evidence" value="ECO:0007669"/>
    <property type="project" value="TreeGrafter"/>
</dbReference>
<protein>
    <recommendedName>
        <fullName evidence="6">C2H2-type domain-containing protein</fullName>
    </recommendedName>
</protein>
<evidence type="ECO:0000256" key="3">
    <source>
        <dbReference type="ARBA" id="ARBA00022833"/>
    </source>
</evidence>
<evidence type="ECO:0000256" key="4">
    <source>
        <dbReference type="PROSITE-ProRule" id="PRU00042"/>
    </source>
</evidence>
<evidence type="ECO:0000256" key="5">
    <source>
        <dbReference type="SAM" id="MobiDB-lite"/>
    </source>
</evidence>
<dbReference type="Gene3D" id="3.30.160.60">
    <property type="entry name" value="Classic Zinc Finger"/>
    <property type="match status" value="2"/>
</dbReference>
<dbReference type="InterPro" id="IPR036236">
    <property type="entry name" value="Znf_C2H2_sf"/>
</dbReference>
<dbReference type="OrthoDB" id="3437960at2759"/>
<dbReference type="SMART" id="SM00355">
    <property type="entry name" value="ZnF_C2H2"/>
    <property type="match status" value="2"/>
</dbReference>
<feature type="region of interest" description="Disordered" evidence="5">
    <location>
        <begin position="246"/>
        <end position="278"/>
    </location>
</feature>
<dbReference type="EMBL" id="JAANIT010000030">
    <property type="protein sequence ID" value="KAG1553586.1"/>
    <property type="molecule type" value="Genomic_DNA"/>
</dbReference>
<reference evidence="7" key="1">
    <citation type="journal article" date="2020" name="Microb. Genom.">
        <title>Genetic diversity of clinical and environmental Mucorales isolates obtained from an investigation of mucormycosis cases among solid organ transplant recipients.</title>
        <authorList>
            <person name="Nguyen M.H."/>
            <person name="Kaul D."/>
            <person name="Muto C."/>
            <person name="Cheng S.J."/>
            <person name="Richter R.A."/>
            <person name="Bruno V.M."/>
            <person name="Liu G."/>
            <person name="Beyhan S."/>
            <person name="Sundermann A.J."/>
            <person name="Mounaud S."/>
            <person name="Pasculle A.W."/>
            <person name="Nierman W.C."/>
            <person name="Driscoll E."/>
            <person name="Cumbie R."/>
            <person name="Clancy C.J."/>
            <person name="Dupont C.L."/>
        </authorList>
    </citation>
    <scope>NUCLEOTIDE SEQUENCE</scope>
    <source>
        <strain evidence="7">GL16</strain>
    </source>
</reference>
<organism evidence="7 8">
    <name type="scientific">Rhizopus oryzae</name>
    <name type="common">Mucormycosis agent</name>
    <name type="synonym">Rhizopus arrhizus var. delemar</name>
    <dbReference type="NCBI Taxonomy" id="64495"/>
    <lineage>
        <taxon>Eukaryota</taxon>
        <taxon>Fungi</taxon>
        <taxon>Fungi incertae sedis</taxon>
        <taxon>Mucoromycota</taxon>
        <taxon>Mucoromycotina</taxon>
        <taxon>Mucoromycetes</taxon>
        <taxon>Mucorales</taxon>
        <taxon>Mucorineae</taxon>
        <taxon>Rhizopodaceae</taxon>
        <taxon>Rhizopus</taxon>
    </lineage>
</organism>
<keyword evidence="3" id="KW-0862">Zinc</keyword>
<dbReference type="PANTHER" id="PTHR23235:SF120">
    <property type="entry name" value="KRUPPEL-LIKE FACTOR 15"/>
    <property type="match status" value="1"/>
</dbReference>
<gene>
    <name evidence="7" type="ORF">G6F51_000512</name>
</gene>
<comment type="caution">
    <text evidence="7">The sequence shown here is derived from an EMBL/GenBank/DDBJ whole genome shotgun (WGS) entry which is preliminary data.</text>
</comment>
<dbReference type="PANTHER" id="PTHR23235">
    <property type="entry name" value="KRUEPPEL-LIKE TRANSCRIPTION FACTOR"/>
    <property type="match status" value="1"/>
</dbReference>
<evidence type="ECO:0000256" key="2">
    <source>
        <dbReference type="ARBA" id="ARBA00022771"/>
    </source>
</evidence>
<feature type="region of interest" description="Disordered" evidence="5">
    <location>
        <begin position="1"/>
        <end position="94"/>
    </location>
</feature>
<keyword evidence="1" id="KW-0479">Metal-binding</keyword>
<feature type="domain" description="C2H2-type" evidence="6">
    <location>
        <begin position="207"/>
        <end position="232"/>
    </location>
</feature>
<sequence>MSSPSLKIKLRLSGPKQPSSQSSSPGLVVKPPTKEETPPTESPRKRARTGGNSRNRRSKPAEGTPGPDTPLTADDDATSITTDEGRRTAGGGNQANVSAMISKKELLKHKDVKVRKWTSKPLVFYTFGGGVVSVPNWHSVMVDEKMTLNDSTTEPITAAEIDQLFSSTAAEKDYRPFLCTQPGCSKAFTSYDQLQTHETNMHGTKNLVCGIDGCHKSFVTSGQLTKHRKMVHFRAARKAKLSAAAADVANNEAKVKDEEEDEDMSTPTTRVTDDTVEM</sequence>
<dbReference type="SUPFAM" id="SSF57667">
    <property type="entry name" value="beta-beta-alpha zinc fingers"/>
    <property type="match status" value="1"/>
</dbReference>
<name>A0A9P6YQ35_RHIOR</name>
<evidence type="ECO:0000256" key="1">
    <source>
        <dbReference type="ARBA" id="ARBA00022723"/>
    </source>
</evidence>
<evidence type="ECO:0000259" key="6">
    <source>
        <dbReference type="PROSITE" id="PS50157"/>
    </source>
</evidence>
<accession>A0A9P6YQ35</accession>
<dbReference type="Proteomes" id="UP000717996">
    <property type="component" value="Unassembled WGS sequence"/>
</dbReference>
<dbReference type="AlphaFoldDB" id="A0A9P6YQ35"/>
<keyword evidence="2 4" id="KW-0863">Zinc-finger</keyword>